<evidence type="ECO:0000256" key="1">
    <source>
        <dbReference type="ARBA" id="ARBA00005510"/>
    </source>
</evidence>
<dbReference type="PROSITE" id="PS50888">
    <property type="entry name" value="BHLH"/>
    <property type="match status" value="1"/>
</dbReference>
<dbReference type="EnsemblPlants" id="AET1Gv20197300.5">
    <property type="protein sequence ID" value="AET1Gv20197300.5"/>
    <property type="gene ID" value="AET1Gv20197300"/>
</dbReference>
<evidence type="ECO:0000256" key="4">
    <source>
        <dbReference type="SAM" id="MobiDB-lite"/>
    </source>
</evidence>
<name>A0A452XWX8_AEGTS</name>
<dbReference type="InterPro" id="IPR011598">
    <property type="entry name" value="bHLH_dom"/>
</dbReference>
<evidence type="ECO:0000313" key="6">
    <source>
        <dbReference type="EnsemblPlants" id="AET1Gv20197300.5"/>
    </source>
</evidence>
<evidence type="ECO:0000259" key="5">
    <source>
        <dbReference type="PROSITE" id="PS50888"/>
    </source>
</evidence>
<keyword evidence="3" id="KW-0804">Transcription</keyword>
<accession>A0A452XWX8</accession>
<reference evidence="6" key="4">
    <citation type="submission" date="2019-03" db="UniProtKB">
        <authorList>
            <consortium name="EnsemblPlants"/>
        </authorList>
    </citation>
    <scope>IDENTIFICATION</scope>
</reference>
<dbReference type="Proteomes" id="UP000015105">
    <property type="component" value="Chromosome 1D"/>
</dbReference>
<reference evidence="7" key="2">
    <citation type="journal article" date="2017" name="Nat. Plants">
        <title>The Aegilops tauschii genome reveals multiple impacts of transposons.</title>
        <authorList>
            <person name="Zhao G."/>
            <person name="Zou C."/>
            <person name="Li K."/>
            <person name="Wang K."/>
            <person name="Li T."/>
            <person name="Gao L."/>
            <person name="Zhang X."/>
            <person name="Wang H."/>
            <person name="Yang Z."/>
            <person name="Liu X."/>
            <person name="Jiang W."/>
            <person name="Mao L."/>
            <person name="Kong X."/>
            <person name="Jiao Y."/>
            <person name="Jia J."/>
        </authorList>
    </citation>
    <scope>NUCLEOTIDE SEQUENCE [LARGE SCALE GENOMIC DNA]</scope>
    <source>
        <strain evidence="7">cv. AL8/78</strain>
    </source>
</reference>
<dbReference type="InterPro" id="IPR036638">
    <property type="entry name" value="HLH_DNA-bd_sf"/>
</dbReference>
<feature type="region of interest" description="Disordered" evidence="4">
    <location>
        <begin position="49"/>
        <end position="74"/>
    </location>
</feature>
<dbReference type="SUPFAM" id="SSF47459">
    <property type="entry name" value="HLH, helix-loop-helix DNA-binding domain"/>
    <property type="match status" value="1"/>
</dbReference>
<dbReference type="Gramene" id="AET1Gv20197300.5">
    <property type="protein sequence ID" value="AET1Gv20197300.5"/>
    <property type="gene ID" value="AET1Gv20197300"/>
</dbReference>
<dbReference type="AlphaFoldDB" id="A0A452XWX8"/>
<reference evidence="6" key="5">
    <citation type="journal article" date="2021" name="G3 (Bethesda)">
        <title>Aegilops tauschii genome assembly Aet v5.0 features greater sequence contiguity and improved annotation.</title>
        <authorList>
            <person name="Wang L."/>
            <person name="Zhu T."/>
            <person name="Rodriguez J.C."/>
            <person name="Deal K.R."/>
            <person name="Dubcovsky J."/>
            <person name="McGuire P.E."/>
            <person name="Lux T."/>
            <person name="Spannagl M."/>
            <person name="Mayer K.F.X."/>
            <person name="Baldrich P."/>
            <person name="Meyers B.C."/>
            <person name="Huo N."/>
            <person name="Gu Y.Q."/>
            <person name="Zhou H."/>
            <person name="Devos K.M."/>
            <person name="Bennetzen J.L."/>
            <person name="Unver T."/>
            <person name="Budak H."/>
            <person name="Gulick P.J."/>
            <person name="Galiba G."/>
            <person name="Kalapos B."/>
            <person name="Nelson D.R."/>
            <person name="Li P."/>
            <person name="You F.M."/>
            <person name="Luo M.C."/>
            <person name="Dvorak J."/>
        </authorList>
    </citation>
    <scope>NUCLEOTIDE SEQUENCE [LARGE SCALE GENOMIC DNA]</scope>
    <source>
        <strain evidence="6">cv. AL8/78</strain>
    </source>
</reference>
<keyword evidence="2" id="KW-0805">Transcription regulation</keyword>
<dbReference type="Pfam" id="PF00010">
    <property type="entry name" value="HLH"/>
    <property type="match status" value="1"/>
</dbReference>
<evidence type="ECO:0000256" key="2">
    <source>
        <dbReference type="ARBA" id="ARBA00023015"/>
    </source>
</evidence>
<evidence type="ECO:0000313" key="7">
    <source>
        <dbReference type="Proteomes" id="UP000015105"/>
    </source>
</evidence>
<reference evidence="7" key="1">
    <citation type="journal article" date="2014" name="Science">
        <title>Ancient hybridizations among the ancestral genomes of bread wheat.</title>
        <authorList>
            <consortium name="International Wheat Genome Sequencing Consortium,"/>
            <person name="Marcussen T."/>
            <person name="Sandve S.R."/>
            <person name="Heier L."/>
            <person name="Spannagl M."/>
            <person name="Pfeifer M."/>
            <person name="Jakobsen K.S."/>
            <person name="Wulff B.B."/>
            <person name="Steuernagel B."/>
            <person name="Mayer K.F."/>
            <person name="Olsen O.A."/>
        </authorList>
    </citation>
    <scope>NUCLEOTIDE SEQUENCE [LARGE SCALE GENOMIC DNA]</scope>
    <source>
        <strain evidence="7">cv. AL8/78</strain>
    </source>
</reference>
<evidence type="ECO:0000256" key="3">
    <source>
        <dbReference type="ARBA" id="ARBA00023163"/>
    </source>
</evidence>
<proteinExistence type="inferred from homology"/>
<feature type="domain" description="BHLH" evidence="5">
    <location>
        <begin position="64"/>
        <end position="117"/>
    </location>
</feature>
<protein>
    <recommendedName>
        <fullName evidence="5">BHLH domain-containing protein</fullName>
    </recommendedName>
</protein>
<keyword evidence="7" id="KW-1185">Reference proteome</keyword>
<comment type="similarity">
    <text evidence="1">Belongs to the bHLH protein family.</text>
</comment>
<reference evidence="6" key="3">
    <citation type="journal article" date="2017" name="Nature">
        <title>Genome sequence of the progenitor of the wheat D genome Aegilops tauschii.</title>
        <authorList>
            <person name="Luo M.C."/>
            <person name="Gu Y.Q."/>
            <person name="Puiu D."/>
            <person name="Wang H."/>
            <person name="Twardziok S.O."/>
            <person name="Deal K.R."/>
            <person name="Huo N."/>
            <person name="Zhu T."/>
            <person name="Wang L."/>
            <person name="Wang Y."/>
            <person name="McGuire P.E."/>
            <person name="Liu S."/>
            <person name="Long H."/>
            <person name="Ramasamy R.K."/>
            <person name="Rodriguez J.C."/>
            <person name="Van S.L."/>
            <person name="Yuan L."/>
            <person name="Wang Z."/>
            <person name="Xia Z."/>
            <person name="Xiao L."/>
            <person name="Anderson O.D."/>
            <person name="Ouyang S."/>
            <person name="Liang Y."/>
            <person name="Zimin A.V."/>
            <person name="Pertea G."/>
            <person name="Qi P."/>
            <person name="Bennetzen J.L."/>
            <person name="Dai X."/>
            <person name="Dawson M.W."/>
            <person name="Muller H.G."/>
            <person name="Kugler K."/>
            <person name="Rivarola-Duarte L."/>
            <person name="Spannagl M."/>
            <person name="Mayer K.F.X."/>
            <person name="Lu F.H."/>
            <person name="Bevan M.W."/>
            <person name="Leroy P."/>
            <person name="Li P."/>
            <person name="You F.M."/>
            <person name="Sun Q."/>
            <person name="Liu Z."/>
            <person name="Lyons E."/>
            <person name="Wicker T."/>
            <person name="Salzberg S.L."/>
            <person name="Devos K.M."/>
            <person name="Dvorak J."/>
        </authorList>
    </citation>
    <scope>NUCLEOTIDE SEQUENCE [LARGE SCALE GENOMIC DNA]</scope>
    <source>
        <strain evidence="6">cv. AL8/78</strain>
    </source>
</reference>
<sequence length="117" mass="12975">HKVYPRLATPQKQRGTRVGRLLRRDRSSYPAMAEEAQALGLALGLGAESSPGTTTVEVTRSGASRRRRSPRLERARRQTMSVLFDELGALLPDLPPRVRSLVRPFPFLAIILFVSPA</sequence>
<organism evidence="6 7">
    <name type="scientific">Aegilops tauschii subsp. strangulata</name>
    <name type="common">Goatgrass</name>
    <dbReference type="NCBI Taxonomy" id="200361"/>
    <lineage>
        <taxon>Eukaryota</taxon>
        <taxon>Viridiplantae</taxon>
        <taxon>Streptophyta</taxon>
        <taxon>Embryophyta</taxon>
        <taxon>Tracheophyta</taxon>
        <taxon>Spermatophyta</taxon>
        <taxon>Magnoliopsida</taxon>
        <taxon>Liliopsida</taxon>
        <taxon>Poales</taxon>
        <taxon>Poaceae</taxon>
        <taxon>BOP clade</taxon>
        <taxon>Pooideae</taxon>
        <taxon>Triticodae</taxon>
        <taxon>Triticeae</taxon>
        <taxon>Triticinae</taxon>
        <taxon>Aegilops</taxon>
    </lineage>
</organism>
<dbReference type="GO" id="GO:0046983">
    <property type="term" value="F:protein dimerization activity"/>
    <property type="evidence" value="ECO:0007669"/>
    <property type="project" value="InterPro"/>
</dbReference>